<reference evidence="1" key="2">
    <citation type="submission" date="2022-11" db="EMBL/GenBank/DDBJ databases">
        <title>complete genomes of mycoplasma synoviae ZX313 strain and SD2 strain.</title>
        <authorList>
            <person name="Zhong Q."/>
        </authorList>
    </citation>
    <scope>NUCLEOTIDE SEQUENCE</scope>
    <source>
        <strain evidence="1">SD2</strain>
    </source>
</reference>
<reference evidence="1" key="1">
    <citation type="submission" date="2022-10" db="EMBL/GenBank/DDBJ databases">
        <authorList>
            <person name="Wei X."/>
        </authorList>
    </citation>
    <scope>NUCLEOTIDE SEQUENCE</scope>
    <source>
        <strain evidence="1">SD2</strain>
    </source>
</reference>
<evidence type="ECO:0000313" key="1">
    <source>
        <dbReference type="EMBL" id="UZW64353.1"/>
    </source>
</evidence>
<name>A0AAX3F036_MYCSY</name>
<protein>
    <submittedName>
        <fullName evidence="1">Uncharacterized protein</fullName>
    </submittedName>
</protein>
<dbReference type="Proteomes" id="UP001164481">
    <property type="component" value="Chromosome"/>
</dbReference>
<proteinExistence type="predicted"/>
<organism evidence="1 2">
    <name type="scientific">Mycoplasmopsis synoviae</name>
    <name type="common">Mycoplasma synoviae</name>
    <dbReference type="NCBI Taxonomy" id="2109"/>
    <lineage>
        <taxon>Bacteria</taxon>
        <taxon>Bacillati</taxon>
        <taxon>Mycoplasmatota</taxon>
        <taxon>Mycoplasmoidales</taxon>
        <taxon>Metamycoplasmataceae</taxon>
        <taxon>Mycoplasmopsis</taxon>
    </lineage>
</organism>
<gene>
    <name evidence="1" type="ORF">OIE46_03215</name>
</gene>
<dbReference type="EMBL" id="CP107525">
    <property type="protein sequence ID" value="UZW64353.1"/>
    <property type="molecule type" value="Genomic_DNA"/>
</dbReference>
<dbReference type="RefSeq" id="WP_267274343.1">
    <property type="nucleotide sequence ID" value="NZ_CP107525.1"/>
</dbReference>
<evidence type="ECO:0000313" key="2">
    <source>
        <dbReference type="Proteomes" id="UP001164481"/>
    </source>
</evidence>
<dbReference type="AlphaFoldDB" id="A0AAX3F036"/>
<accession>A0AAX3F036</accession>
<sequence>MLYSLAISFVGILTFRTKALIKKSYFGKNVIKLADASKKTVSFFNKSIQNKILDSAKFSIAKIAKDKTVSQNFKNVINSQNLQKIIKNYNLTKTALKNPVAATTSVLTNTAKKQKAEIAKVLTKLEKKQITAGLQKQLQSGTISPSAANRYVRFIRTKQNRWIELFATGRSSWLRGIRVYSEEFYNQTKDITFMLYFEFSKTGGKLDKLGKITKKGKLPLELNLTYSEFFNFLNAESMGRFYLQNIAWGSVLGKKNIFDGTSVFLNKNLSIEEIKRRFRLLDADKTIAGFGMYREEVLKHRTNKNQVLAFWNPGDSHISFSRSAKNINKNYITKISNINKKRR</sequence>